<organism evidence="1 2">
    <name type="scientific">Robinsoniella peoriensis</name>
    <dbReference type="NCBI Taxonomy" id="180332"/>
    <lineage>
        <taxon>Bacteria</taxon>
        <taxon>Bacillati</taxon>
        <taxon>Bacillota</taxon>
        <taxon>Clostridia</taxon>
        <taxon>Lachnospirales</taxon>
        <taxon>Lachnospiraceae</taxon>
        <taxon>Robinsoniella</taxon>
    </lineage>
</organism>
<proteinExistence type="predicted"/>
<name>A0A4V6YR19_9FIRM</name>
<keyword evidence="2" id="KW-1185">Reference proteome</keyword>
<dbReference type="Proteomes" id="UP000306509">
    <property type="component" value="Unassembled WGS sequence"/>
</dbReference>
<accession>A0A4V6YR19</accession>
<dbReference type="InterPro" id="IPR014998">
    <property type="entry name" value="DUF1848"/>
</dbReference>
<dbReference type="AlphaFoldDB" id="A0A4V6YR19"/>
<protein>
    <recommendedName>
        <fullName evidence="3">DUF1848 domain-containing protein</fullName>
    </recommendedName>
</protein>
<comment type="caution">
    <text evidence="1">The sequence shown here is derived from an EMBL/GenBank/DDBJ whole genome shotgun (WGS) entry which is preliminary data.</text>
</comment>
<dbReference type="Pfam" id="PF08902">
    <property type="entry name" value="DUF1848"/>
    <property type="match status" value="1"/>
</dbReference>
<dbReference type="STRING" id="180332.GCA_000797495_00413"/>
<evidence type="ECO:0000313" key="1">
    <source>
        <dbReference type="EMBL" id="TLC98687.1"/>
    </source>
</evidence>
<evidence type="ECO:0000313" key="2">
    <source>
        <dbReference type="Proteomes" id="UP000306509"/>
    </source>
</evidence>
<reference evidence="1 2" key="1">
    <citation type="journal article" date="2019" name="Anaerobe">
        <title>Detection of Robinsoniella peoriensis in multiple bone samples of a trauma patient.</title>
        <authorList>
            <person name="Schrottner P."/>
            <person name="Hartwich K."/>
            <person name="Bunk B."/>
            <person name="Schober I."/>
            <person name="Helbig S."/>
            <person name="Rudolph W.W."/>
            <person name="Gunzer F."/>
        </authorList>
    </citation>
    <scope>NUCLEOTIDE SEQUENCE [LARGE SCALE GENOMIC DNA]</scope>
    <source>
        <strain evidence="1 2">DSM 106044</strain>
    </source>
</reference>
<sequence>MIISASRRTDIPSYYTDWFLNRIQEKQVWVRNPMNAHQISRIDLSPEVVDGIVFWTKNPRPMLKRLNELKEYAYYFQYTLNPYGREIEEHLPLLKDRMNSFQCLSEMIGKERVIWRYDPVILNDTYTVQYHLKEFSSMAEMLAPYTNKCVFSYLDFYTKMKNRMKQMGIRPAVREEKEYLAEAFSKAASRYGIALETCAEDIDLHKFGIAHGRCIDDRLLSEIIDCPLKVEKDKNQRLECGCAASIDIGLYNTCKNACVYCYANLNHELTLENNAKYDRDSPLLCSKLGDKDVVKDRNVKSLKERQLSLFSRGPIILS</sequence>
<gene>
    <name evidence="1" type="ORF">DSM106044_04438</name>
</gene>
<dbReference type="RefSeq" id="WP_138003691.1">
    <property type="nucleotide sequence ID" value="NZ_QGQD01000086.1"/>
</dbReference>
<dbReference type="EMBL" id="QGQD01000086">
    <property type="protein sequence ID" value="TLC98687.1"/>
    <property type="molecule type" value="Genomic_DNA"/>
</dbReference>
<evidence type="ECO:0008006" key="3">
    <source>
        <dbReference type="Google" id="ProtNLM"/>
    </source>
</evidence>